<comment type="caution">
    <text evidence="1">The sequence shown here is derived from an EMBL/GenBank/DDBJ whole genome shotgun (WGS) entry which is preliminary data.</text>
</comment>
<proteinExistence type="predicted"/>
<reference evidence="1 2" key="1">
    <citation type="submission" date="2017-07" db="EMBL/GenBank/DDBJ databases">
        <title>An improved, manually edited Actinidia chinensis var. chinensis (kiwifruit) genome highlights the challenges associated with draft genomes and gene prediction in plants.</title>
        <authorList>
            <person name="Pilkington S."/>
            <person name="Crowhurst R."/>
            <person name="Hilario E."/>
            <person name="Nardozza S."/>
            <person name="Fraser L."/>
            <person name="Peng Y."/>
            <person name="Gunaseelan K."/>
            <person name="Simpson R."/>
            <person name="Tahir J."/>
            <person name="Deroles S."/>
            <person name="Templeton K."/>
            <person name="Luo Z."/>
            <person name="Davy M."/>
            <person name="Cheng C."/>
            <person name="Mcneilage M."/>
            <person name="Scaglione D."/>
            <person name="Liu Y."/>
            <person name="Zhang Q."/>
            <person name="Datson P."/>
            <person name="De Silva N."/>
            <person name="Gardiner S."/>
            <person name="Bassett H."/>
            <person name="Chagne D."/>
            <person name="Mccallum J."/>
            <person name="Dzierzon H."/>
            <person name="Deng C."/>
            <person name="Wang Y.-Y."/>
            <person name="Barron N."/>
            <person name="Manako K."/>
            <person name="Bowen J."/>
            <person name="Foster T."/>
            <person name="Erridge Z."/>
            <person name="Tiffin H."/>
            <person name="Waite C."/>
            <person name="Davies K."/>
            <person name="Grierson E."/>
            <person name="Laing W."/>
            <person name="Kirk R."/>
            <person name="Chen X."/>
            <person name="Wood M."/>
            <person name="Montefiori M."/>
            <person name="Brummell D."/>
            <person name="Schwinn K."/>
            <person name="Catanach A."/>
            <person name="Fullerton C."/>
            <person name="Li D."/>
            <person name="Meiyalaghan S."/>
            <person name="Nieuwenhuizen N."/>
            <person name="Read N."/>
            <person name="Prakash R."/>
            <person name="Hunter D."/>
            <person name="Zhang H."/>
            <person name="Mckenzie M."/>
            <person name="Knabel M."/>
            <person name="Harris A."/>
            <person name="Allan A."/>
            <person name="Chen A."/>
            <person name="Janssen B."/>
            <person name="Plunkett B."/>
            <person name="Dwamena C."/>
            <person name="Voogd C."/>
            <person name="Leif D."/>
            <person name="Lafferty D."/>
            <person name="Souleyre E."/>
            <person name="Varkonyi-Gasic E."/>
            <person name="Gambi F."/>
            <person name="Hanley J."/>
            <person name="Yao J.-L."/>
            <person name="Cheung J."/>
            <person name="David K."/>
            <person name="Warren B."/>
            <person name="Marsh K."/>
            <person name="Snowden K."/>
            <person name="Lin-Wang K."/>
            <person name="Brian L."/>
            <person name="Martinez-Sanchez M."/>
            <person name="Wang M."/>
            <person name="Ileperuma N."/>
            <person name="Macnee N."/>
            <person name="Campin R."/>
            <person name="Mcatee P."/>
            <person name="Drummond R."/>
            <person name="Espley R."/>
            <person name="Ireland H."/>
            <person name="Wu R."/>
            <person name="Atkinson R."/>
            <person name="Karunairetnam S."/>
            <person name="Bulley S."/>
            <person name="Chunkath S."/>
            <person name="Hanley Z."/>
            <person name="Storey R."/>
            <person name="Thrimawithana A."/>
            <person name="Thomson S."/>
            <person name="David C."/>
            <person name="Testolin R."/>
        </authorList>
    </citation>
    <scope>NUCLEOTIDE SEQUENCE [LARGE SCALE GENOMIC DNA]</scope>
    <source>
        <strain evidence="2">cv. Red5</strain>
        <tissue evidence="1">Young leaf</tissue>
    </source>
</reference>
<reference evidence="2" key="2">
    <citation type="journal article" date="2018" name="BMC Genomics">
        <title>A manually annotated Actinidia chinensis var. chinensis (kiwifruit) genome highlights the challenges associated with draft genomes and gene prediction in plants.</title>
        <authorList>
            <person name="Pilkington S.M."/>
            <person name="Crowhurst R."/>
            <person name="Hilario E."/>
            <person name="Nardozza S."/>
            <person name="Fraser L."/>
            <person name="Peng Y."/>
            <person name="Gunaseelan K."/>
            <person name="Simpson R."/>
            <person name="Tahir J."/>
            <person name="Deroles S.C."/>
            <person name="Templeton K."/>
            <person name="Luo Z."/>
            <person name="Davy M."/>
            <person name="Cheng C."/>
            <person name="McNeilage M."/>
            <person name="Scaglione D."/>
            <person name="Liu Y."/>
            <person name="Zhang Q."/>
            <person name="Datson P."/>
            <person name="De Silva N."/>
            <person name="Gardiner S.E."/>
            <person name="Bassett H."/>
            <person name="Chagne D."/>
            <person name="McCallum J."/>
            <person name="Dzierzon H."/>
            <person name="Deng C."/>
            <person name="Wang Y.Y."/>
            <person name="Barron L."/>
            <person name="Manako K."/>
            <person name="Bowen J."/>
            <person name="Foster T.M."/>
            <person name="Erridge Z.A."/>
            <person name="Tiffin H."/>
            <person name="Waite C.N."/>
            <person name="Davies K.M."/>
            <person name="Grierson E.P."/>
            <person name="Laing W.A."/>
            <person name="Kirk R."/>
            <person name="Chen X."/>
            <person name="Wood M."/>
            <person name="Montefiori M."/>
            <person name="Brummell D.A."/>
            <person name="Schwinn K.E."/>
            <person name="Catanach A."/>
            <person name="Fullerton C."/>
            <person name="Li D."/>
            <person name="Meiyalaghan S."/>
            <person name="Nieuwenhuizen N."/>
            <person name="Read N."/>
            <person name="Prakash R."/>
            <person name="Hunter D."/>
            <person name="Zhang H."/>
            <person name="McKenzie M."/>
            <person name="Knabel M."/>
            <person name="Harris A."/>
            <person name="Allan A.C."/>
            <person name="Gleave A."/>
            <person name="Chen A."/>
            <person name="Janssen B.J."/>
            <person name="Plunkett B."/>
            <person name="Ampomah-Dwamena C."/>
            <person name="Voogd C."/>
            <person name="Leif D."/>
            <person name="Lafferty D."/>
            <person name="Souleyre E.J.F."/>
            <person name="Varkonyi-Gasic E."/>
            <person name="Gambi F."/>
            <person name="Hanley J."/>
            <person name="Yao J.L."/>
            <person name="Cheung J."/>
            <person name="David K.M."/>
            <person name="Warren B."/>
            <person name="Marsh K."/>
            <person name="Snowden K.C."/>
            <person name="Lin-Wang K."/>
            <person name="Brian L."/>
            <person name="Martinez-Sanchez M."/>
            <person name="Wang M."/>
            <person name="Ileperuma N."/>
            <person name="Macnee N."/>
            <person name="Campin R."/>
            <person name="McAtee P."/>
            <person name="Drummond R.S.M."/>
            <person name="Espley R.V."/>
            <person name="Ireland H.S."/>
            <person name="Wu R."/>
            <person name="Atkinson R.G."/>
            <person name="Karunairetnam S."/>
            <person name="Bulley S."/>
            <person name="Chunkath S."/>
            <person name="Hanley Z."/>
            <person name="Storey R."/>
            <person name="Thrimawithana A.H."/>
            <person name="Thomson S."/>
            <person name="David C."/>
            <person name="Testolin R."/>
            <person name="Huang H."/>
            <person name="Hellens R.P."/>
            <person name="Schaffer R.J."/>
        </authorList>
    </citation>
    <scope>NUCLEOTIDE SEQUENCE [LARGE SCALE GENOMIC DNA]</scope>
    <source>
        <strain evidence="2">cv. Red5</strain>
    </source>
</reference>
<evidence type="ECO:0000313" key="2">
    <source>
        <dbReference type="Proteomes" id="UP000241394"/>
    </source>
</evidence>
<name>A0A2R6QGL8_ACTCC</name>
<dbReference type="InParanoid" id="A0A2R6QGL8"/>
<sequence length="168" mass="18834">MNYEEVEDILLSDPTAHEIGDKEPAQASTVTEALVPMVMASTDQVLDFMGSRHVLAFGSLVISMRQPSASPSFLAIQINRYYGRRQGIIDGKVLYQVCTVFIHDPNLFGDFMHLTVEALKIRSLAGLSHRACSILKRTAGTWSRQQTAMQVHKELRIIVPTYDAKLLW</sequence>
<dbReference type="Proteomes" id="UP000241394">
    <property type="component" value="Chromosome LG16"/>
</dbReference>
<dbReference type="Gramene" id="PSS07757">
    <property type="protein sequence ID" value="PSS07757"/>
    <property type="gene ID" value="CEY00_Acc18110"/>
</dbReference>
<keyword evidence="2" id="KW-1185">Reference proteome</keyword>
<dbReference type="AlphaFoldDB" id="A0A2R6QGL8"/>
<dbReference type="EMBL" id="NKQK01000016">
    <property type="protein sequence ID" value="PSS07757.1"/>
    <property type="molecule type" value="Genomic_DNA"/>
</dbReference>
<dbReference type="OrthoDB" id="10617372at2759"/>
<evidence type="ECO:0000313" key="1">
    <source>
        <dbReference type="EMBL" id="PSS07757.1"/>
    </source>
</evidence>
<keyword evidence="1" id="KW-0670">Pyruvate</keyword>
<protein>
    <submittedName>
        <fullName evidence="1">Phosphoenolpyruvate carboxylase</fullName>
    </submittedName>
</protein>
<gene>
    <name evidence="1" type="ORF">CEY00_Acc18110</name>
</gene>
<organism evidence="1 2">
    <name type="scientific">Actinidia chinensis var. chinensis</name>
    <name type="common">Chinese soft-hair kiwi</name>
    <dbReference type="NCBI Taxonomy" id="1590841"/>
    <lineage>
        <taxon>Eukaryota</taxon>
        <taxon>Viridiplantae</taxon>
        <taxon>Streptophyta</taxon>
        <taxon>Embryophyta</taxon>
        <taxon>Tracheophyta</taxon>
        <taxon>Spermatophyta</taxon>
        <taxon>Magnoliopsida</taxon>
        <taxon>eudicotyledons</taxon>
        <taxon>Gunneridae</taxon>
        <taxon>Pentapetalae</taxon>
        <taxon>asterids</taxon>
        <taxon>Ericales</taxon>
        <taxon>Actinidiaceae</taxon>
        <taxon>Actinidia</taxon>
    </lineage>
</organism>
<accession>A0A2R6QGL8</accession>